<feature type="domain" description="HTH merR-type" evidence="2">
    <location>
        <begin position="33"/>
        <end position="83"/>
    </location>
</feature>
<dbReference type="InterPro" id="IPR000551">
    <property type="entry name" value="MerR-type_HTH_dom"/>
</dbReference>
<dbReference type="Proteomes" id="UP001596548">
    <property type="component" value="Unassembled WGS sequence"/>
</dbReference>
<organism evidence="3 4">
    <name type="scientific">Paractinoplanes rhizophilus</name>
    <dbReference type="NCBI Taxonomy" id="1416877"/>
    <lineage>
        <taxon>Bacteria</taxon>
        <taxon>Bacillati</taxon>
        <taxon>Actinomycetota</taxon>
        <taxon>Actinomycetes</taxon>
        <taxon>Micromonosporales</taxon>
        <taxon>Micromonosporaceae</taxon>
        <taxon>Paractinoplanes</taxon>
    </lineage>
</organism>
<dbReference type="Pfam" id="PF13411">
    <property type="entry name" value="MerR_1"/>
    <property type="match status" value="1"/>
</dbReference>
<dbReference type="SUPFAM" id="SSF46955">
    <property type="entry name" value="Putative DNA-binding domain"/>
    <property type="match status" value="1"/>
</dbReference>
<protein>
    <submittedName>
        <fullName evidence="3">MerR family transcriptional regulator</fullName>
    </submittedName>
</protein>
<dbReference type="RefSeq" id="WP_378963962.1">
    <property type="nucleotide sequence ID" value="NZ_JBHTBJ010000001.1"/>
</dbReference>
<evidence type="ECO:0000259" key="2">
    <source>
        <dbReference type="Pfam" id="PF13411"/>
    </source>
</evidence>
<feature type="compositionally biased region" description="Basic and acidic residues" evidence="1">
    <location>
        <begin position="116"/>
        <end position="125"/>
    </location>
</feature>
<feature type="compositionally biased region" description="Low complexity" evidence="1">
    <location>
        <begin position="128"/>
        <end position="145"/>
    </location>
</feature>
<evidence type="ECO:0000313" key="3">
    <source>
        <dbReference type="EMBL" id="MFC7272581.1"/>
    </source>
</evidence>
<proteinExistence type="predicted"/>
<name>A0ABW2HIY7_9ACTN</name>
<dbReference type="Gene3D" id="1.10.1660.10">
    <property type="match status" value="1"/>
</dbReference>
<keyword evidence="4" id="KW-1185">Reference proteome</keyword>
<evidence type="ECO:0000256" key="1">
    <source>
        <dbReference type="SAM" id="MobiDB-lite"/>
    </source>
</evidence>
<evidence type="ECO:0000313" key="4">
    <source>
        <dbReference type="Proteomes" id="UP001596548"/>
    </source>
</evidence>
<feature type="region of interest" description="Disordered" evidence="1">
    <location>
        <begin position="105"/>
        <end position="145"/>
    </location>
</feature>
<reference evidence="4" key="1">
    <citation type="journal article" date="2019" name="Int. J. Syst. Evol. Microbiol.">
        <title>The Global Catalogue of Microorganisms (GCM) 10K type strain sequencing project: providing services to taxonomists for standard genome sequencing and annotation.</title>
        <authorList>
            <consortium name="The Broad Institute Genomics Platform"/>
            <consortium name="The Broad Institute Genome Sequencing Center for Infectious Disease"/>
            <person name="Wu L."/>
            <person name="Ma J."/>
        </authorList>
    </citation>
    <scope>NUCLEOTIDE SEQUENCE [LARGE SCALE GENOMIC DNA]</scope>
    <source>
        <strain evidence="4">XZYJT-10</strain>
    </source>
</reference>
<gene>
    <name evidence="3" type="ORF">ACFQS1_01190</name>
</gene>
<dbReference type="EMBL" id="JBHTBJ010000001">
    <property type="protein sequence ID" value="MFC7272581.1"/>
    <property type="molecule type" value="Genomic_DNA"/>
</dbReference>
<sequence>MWTMDELVERVREALAAEYSGAPNGRVRDVPDRRAIRWYTTIGLVDRPLGMRGRTALYGPRHLQQLVAIKRRQAEGRSLAEIQADFARLTPEGLADASRIPAHLLATGDPPGAGPDRAERPRFWADRPATGTPAAAPDGTEATPAETEAIPAETGAARVPAAPVHGVTLGGGAILLLPRPVSGTDRAAIAEAAAPLLRLLESRGLIDGRTP</sequence>
<comment type="caution">
    <text evidence="3">The sequence shown here is derived from an EMBL/GenBank/DDBJ whole genome shotgun (WGS) entry which is preliminary data.</text>
</comment>
<dbReference type="InterPro" id="IPR009061">
    <property type="entry name" value="DNA-bd_dom_put_sf"/>
</dbReference>
<accession>A0ABW2HIY7</accession>